<evidence type="ECO:0008006" key="2">
    <source>
        <dbReference type="Google" id="ProtNLM"/>
    </source>
</evidence>
<dbReference type="InterPro" id="IPR036565">
    <property type="entry name" value="Mur-like_cat_sf"/>
</dbReference>
<sequence>MLTEVEEVNAGEPITYFEILTAAYFHHAKNFKNINLIESGLFHRFDATNIINENLASIVTAIGLDHLDWLP</sequence>
<dbReference type="EMBL" id="UINC01111463">
    <property type="protein sequence ID" value="SVC79704.1"/>
    <property type="molecule type" value="Genomic_DNA"/>
</dbReference>
<protein>
    <recommendedName>
        <fullName evidence="2">Mur ligase central domain-containing protein</fullName>
    </recommendedName>
</protein>
<dbReference type="SUPFAM" id="SSF53623">
    <property type="entry name" value="MurD-like peptide ligases, catalytic domain"/>
    <property type="match status" value="1"/>
</dbReference>
<dbReference type="GO" id="GO:0005524">
    <property type="term" value="F:ATP binding"/>
    <property type="evidence" value="ECO:0007669"/>
    <property type="project" value="InterPro"/>
</dbReference>
<accession>A0A382Q278</accession>
<reference evidence="1" key="1">
    <citation type="submission" date="2018-05" db="EMBL/GenBank/DDBJ databases">
        <authorList>
            <person name="Lanie J.A."/>
            <person name="Ng W.-L."/>
            <person name="Kazmierczak K.M."/>
            <person name="Andrzejewski T.M."/>
            <person name="Davidsen T.M."/>
            <person name="Wayne K.J."/>
            <person name="Tettelin H."/>
            <person name="Glass J.I."/>
            <person name="Rusch D."/>
            <person name="Podicherti R."/>
            <person name="Tsui H.-C.T."/>
            <person name="Winkler M.E."/>
        </authorList>
    </citation>
    <scope>NUCLEOTIDE SEQUENCE</scope>
</reference>
<feature type="non-terminal residue" evidence="1">
    <location>
        <position position="71"/>
    </location>
</feature>
<gene>
    <name evidence="1" type="ORF">METZ01_LOCUS332558</name>
</gene>
<name>A0A382Q278_9ZZZZ</name>
<evidence type="ECO:0000313" key="1">
    <source>
        <dbReference type="EMBL" id="SVC79704.1"/>
    </source>
</evidence>
<dbReference type="Gene3D" id="3.40.1190.10">
    <property type="entry name" value="Mur-like, catalytic domain"/>
    <property type="match status" value="1"/>
</dbReference>
<organism evidence="1">
    <name type="scientific">marine metagenome</name>
    <dbReference type="NCBI Taxonomy" id="408172"/>
    <lineage>
        <taxon>unclassified sequences</taxon>
        <taxon>metagenomes</taxon>
        <taxon>ecological metagenomes</taxon>
    </lineage>
</organism>
<proteinExistence type="predicted"/>
<dbReference type="AlphaFoldDB" id="A0A382Q278"/>